<feature type="region of interest" description="Disordered" evidence="1">
    <location>
        <begin position="1"/>
        <end position="23"/>
    </location>
</feature>
<gene>
    <name evidence="3" type="ORF">B0T26DRAFT_77802</name>
</gene>
<keyword evidence="2" id="KW-0472">Membrane</keyword>
<accession>A0AA40EAP9</accession>
<feature type="transmembrane region" description="Helical" evidence="2">
    <location>
        <begin position="66"/>
        <end position="86"/>
    </location>
</feature>
<dbReference type="GeneID" id="85329913"/>
<comment type="caution">
    <text evidence="3">The sequence shown here is derived from an EMBL/GenBank/DDBJ whole genome shotgun (WGS) entry which is preliminary data.</text>
</comment>
<organism evidence="3 4">
    <name type="scientific">Lasiosphaeria miniovina</name>
    <dbReference type="NCBI Taxonomy" id="1954250"/>
    <lineage>
        <taxon>Eukaryota</taxon>
        <taxon>Fungi</taxon>
        <taxon>Dikarya</taxon>
        <taxon>Ascomycota</taxon>
        <taxon>Pezizomycotina</taxon>
        <taxon>Sordariomycetes</taxon>
        <taxon>Sordariomycetidae</taxon>
        <taxon>Sordariales</taxon>
        <taxon>Lasiosphaeriaceae</taxon>
        <taxon>Lasiosphaeria</taxon>
    </lineage>
</organism>
<sequence>MVSRSARPPAASHWTAPLLPHTSPGGRGEPNSPHFDFISVVCACVSHTTHIPTTQTTHKQHWEGECCWGVEVFVEGVFLFLPYYFWYSWYSFFVFSFLPSIFIYHDYFVILFFISFFLGKYYPSNWERRQRARQCWPALQPTKAAHCLTCTSPRPHDLRRWEALAG</sequence>
<feature type="transmembrane region" description="Helical" evidence="2">
    <location>
        <begin position="92"/>
        <end position="119"/>
    </location>
</feature>
<dbReference type="RefSeq" id="XP_060303521.1">
    <property type="nucleotide sequence ID" value="XM_060446643.1"/>
</dbReference>
<dbReference type="AlphaFoldDB" id="A0AA40EAP9"/>
<keyword evidence="2" id="KW-1133">Transmembrane helix</keyword>
<evidence type="ECO:0000313" key="4">
    <source>
        <dbReference type="Proteomes" id="UP001172101"/>
    </source>
</evidence>
<protein>
    <submittedName>
        <fullName evidence="3">Uncharacterized protein</fullName>
    </submittedName>
</protein>
<evidence type="ECO:0000256" key="2">
    <source>
        <dbReference type="SAM" id="Phobius"/>
    </source>
</evidence>
<dbReference type="Proteomes" id="UP001172101">
    <property type="component" value="Unassembled WGS sequence"/>
</dbReference>
<evidence type="ECO:0000313" key="3">
    <source>
        <dbReference type="EMBL" id="KAK0734644.1"/>
    </source>
</evidence>
<reference evidence="3" key="1">
    <citation type="submission" date="2023-06" db="EMBL/GenBank/DDBJ databases">
        <title>Genome-scale phylogeny and comparative genomics of the fungal order Sordariales.</title>
        <authorList>
            <consortium name="Lawrence Berkeley National Laboratory"/>
            <person name="Hensen N."/>
            <person name="Bonometti L."/>
            <person name="Westerberg I."/>
            <person name="Brannstrom I.O."/>
            <person name="Guillou S."/>
            <person name="Cros-Aarteil S."/>
            <person name="Calhoun S."/>
            <person name="Haridas S."/>
            <person name="Kuo A."/>
            <person name="Mondo S."/>
            <person name="Pangilinan J."/>
            <person name="Riley R."/>
            <person name="LaButti K."/>
            <person name="Andreopoulos B."/>
            <person name="Lipzen A."/>
            <person name="Chen C."/>
            <person name="Yanf M."/>
            <person name="Daum C."/>
            <person name="Ng V."/>
            <person name="Clum A."/>
            <person name="Steindorff A."/>
            <person name="Ohm R."/>
            <person name="Martin F."/>
            <person name="Silar P."/>
            <person name="Natvig D."/>
            <person name="Lalanne C."/>
            <person name="Gautier V."/>
            <person name="Ament-velasquez S.L."/>
            <person name="Kruys A."/>
            <person name="Hutchinson M.I."/>
            <person name="Powell A.J."/>
            <person name="Barry K."/>
            <person name="Miller A.N."/>
            <person name="Grigoriev I.V."/>
            <person name="Debuchy R."/>
            <person name="Gladieux P."/>
            <person name="Thoren M.H."/>
            <person name="Johannesson H."/>
        </authorList>
    </citation>
    <scope>NUCLEOTIDE SEQUENCE</scope>
    <source>
        <strain evidence="3">SMH2392-1A</strain>
    </source>
</reference>
<proteinExistence type="predicted"/>
<keyword evidence="4" id="KW-1185">Reference proteome</keyword>
<dbReference type="EMBL" id="JAUIRO010000001">
    <property type="protein sequence ID" value="KAK0734644.1"/>
    <property type="molecule type" value="Genomic_DNA"/>
</dbReference>
<name>A0AA40EAP9_9PEZI</name>
<keyword evidence="2" id="KW-0812">Transmembrane</keyword>
<evidence type="ECO:0000256" key="1">
    <source>
        <dbReference type="SAM" id="MobiDB-lite"/>
    </source>
</evidence>